<protein>
    <submittedName>
        <fullName evidence="2">Uncharacterized protein</fullName>
    </submittedName>
</protein>
<evidence type="ECO:0000313" key="2">
    <source>
        <dbReference type="EMBL" id="KAK6183839.1"/>
    </source>
</evidence>
<name>A0AAN8PVV3_PATCE</name>
<accession>A0AAN8PVV3</accession>
<feature type="signal peptide" evidence="1">
    <location>
        <begin position="1"/>
        <end position="21"/>
    </location>
</feature>
<sequence>MVGKYVLVAIVACLVMETVTSSPLKAMLYKAKMLKRSVYDNKIDPLPVHSRPAASGVGDQMLDEFITYLSLKETGLLDFCLGSRR</sequence>
<gene>
    <name evidence="3" type="ORF">SNE40_002388</name>
    <name evidence="2" type="ORF">SNE40_006430</name>
</gene>
<dbReference type="AlphaFoldDB" id="A0AAN8PVV3"/>
<keyword evidence="4" id="KW-1185">Reference proteome</keyword>
<proteinExistence type="predicted"/>
<evidence type="ECO:0000256" key="1">
    <source>
        <dbReference type="SAM" id="SignalP"/>
    </source>
</evidence>
<dbReference type="EMBL" id="JAZGQO010000006">
    <property type="protein sequence ID" value="KAK6183839.1"/>
    <property type="molecule type" value="Genomic_DNA"/>
</dbReference>
<evidence type="ECO:0000313" key="3">
    <source>
        <dbReference type="EMBL" id="KAK6190544.1"/>
    </source>
</evidence>
<reference evidence="2 4" key="1">
    <citation type="submission" date="2024-01" db="EMBL/GenBank/DDBJ databases">
        <title>The genome of the rayed Mediterranean limpet Patella caerulea (Linnaeus, 1758).</title>
        <authorList>
            <person name="Anh-Thu Weber A."/>
            <person name="Halstead-Nussloch G."/>
        </authorList>
    </citation>
    <scope>NUCLEOTIDE SEQUENCE [LARGE SCALE GENOMIC DNA]</scope>
    <source>
        <strain evidence="2">AATW-2023a</strain>
        <tissue evidence="2">Whole specimen</tissue>
    </source>
</reference>
<evidence type="ECO:0000313" key="4">
    <source>
        <dbReference type="Proteomes" id="UP001347796"/>
    </source>
</evidence>
<comment type="caution">
    <text evidence="2">The sequence shown here is derived from an EMBL/GenBank/DDBJ whole genome shotgun (WGS) entry which is preliminary data.</text>
</comment>
<dbReference type="EMBL" id="JAZGQO010000002">
    <property type="protein sequence ID" value="KAK6190544.1"/>
    <property type="molecule type" value="Genomic_DNA"/>
</dbReference>
<organism evidence="2 4">
    <name type="scientific">Patella caerulea</name>
    <name type="common">Rayed Mediterranean limpet</name>
    <dbReference type="NCBI Taxonomy" id="87958"/>
    <lineage>
        <taxon>Eukaryota</taxon>
        <taxon>Metazoa</taxon>
        <taxon>Spiralia</taxon>
        <taxon>Lophotrochozoa</taxon>
        <taxon>Mollusca</taxon>
        <taxon>Gastropoda</taxon>
        <taxon>Patellogastropoda</taxon>
        <taxon>Patelloidea</taxon>
        <taxon>Patellidae</taxon>
        <taxon>Patella</taxon>
    </lineage>
</organism>
<dbReference type="Proteomes" id="UP001347796">
    <property type="component" value="Unassembled WGS sequence"/>
</dbReference>
<keyword evidence="1" id="KW-0732">Signal</keyword>
<feature type="chain" id="PRO_5044710936" evidence="1">
    <location>
        <begin position="22"/>
        <end position="85"/>
    </location>
</feature>